<evidence type="ECO:0000313" key="2">
    <source>
        <dbReference type="EMBL" id="SFT50131.1"/>
    </source>
</evidence>
<dbReference type="AlphaFoldDB" id="A0A1I6YIM2"/>
<protein>
    <submittedName>
        <fullName evidence="2">Uncharacterized protein</fullName>
    </submittedName>
</protein>
<feature type="transmembrane region" description="Helical" evidence="1">
    <location>
        <begin position="113"/>
        <end position="134"/>
    </location>
</feature>
<keyword evidence="1" id="KW-0472">Membrane</keyword>
<gene>
    <name evidence="2" type="ORF">SAMN05444141_101891</name>
</gene>
<feature type="transmembrane region" description="Helical" evidence="1">
    <location>
        <begin position="69"/>
        <end position="93"/>
    </location>
</feature>
<dbReference type="RefSeq" id="WP_054783213.1">
    <property type="nucleotide sequence ID" value="NZ_FPBD01000001.1"/>
</dbReference>
<keyword evidence="3" id="KW-1185">Reference proteome</keyword>
<evidence type="ECO:0000256" key="1">
    <source>
        <dbReference type="SAM" id="Phobius"/>
    </source>
</evidence>
<evidence type="ECO:0000313" key="3">
    <source>
        <dbReference type="Proteomes" id="UP000183371"/>
    </source>
</evidence>
<dbReference type="EMBL" id="FPBD01000001">
    <property type="protein sequence ID" value="SFT50131.1"/>
    <property type="molecule type" value="Genomic_DNA"/>
</dbReference>
<accession>A0A1I6YIM2</accession>
<reference evidence="3" key="1">
    <citation type="submission" date="2016-10" db="EMBL/GenBank/DDBJ databases">
        <authorList>
            <person name="Varghese N."/>
            <person name="Submissions S."/>
        </authorList>
    </citation>
    <scope>NUCLEOTIDE SEQUENCE [LARGE SCALE GENOMIC DNA]</scope>
    <source>
        <strain evidence="3">DSM 17465</strain>
    </source>
</reference>
<dbReference type="InterPro" id="IPR047730">
    <property type="entry name" value="ABZJ_00895-like"/>
</dbReference>
<organism evidence="2 3">
    <name type="scientific">Pseudovibrio denitrificans</name>
    <dbReference type="NCBI Taxonomy" id="258256"/>
    <lineage>
        <taxon>Bacteria</taxon>
        <taxon>Pseudomonadati</taxon>
        <taxon>Pseudomonadota</taxon>
        <taxon>Alphaproteobacteria</taxon>
        <taxon>Hyphomicrobiales</taxon>
        <taxon>Stappiaceae</taxon>
        <taxon>Pseudovibrio</taxon>
    </lineage>
</organism>
<proteinExistence type="predicted"/>
<name>A0A1I6YIM2_9HYPH</name>
<dbReference type="NCBIfam" id="NF038216">
    <property type="entry name" value="ABZJ_00895_fam"/>
    <property type="match status" value="1"/>
</dbReference>
<feature type="transmembrane region" description="Helical" evidence="1">
    <location>
        <begin position="41"/>
        <end position="57"/>
    </location>
</feature>
<keyword evidence="1" id="KW-0812">Transmembrane</keyword>
<keyword evidence="1" id="KW-1133">Transmembrane helix</keyword>
<sequence length="149" mass="16445">MTKLHRSLWFYLSWFIVSYTVVQVAVTLLVFQYGIKQAGNMFIELGLPVILTSLIFVRNEHKAPTGATYWGLFVGSLAASLPISMIVRSYLLAGEGTVAPASPFPTFAGDEMGLFFIIDLVIRALAFGIGYGFFARLLSDAQNRSKEPN</sequence>
<feature type="transmembrane region" description="Helical" evidence="1">
    <location>
        <begin position="12"/>
        <end position="35"/>
    </location>
</feature>
<dbReference type="Proteomes" id="UP000183371">
    <property type="component" value="Unassembled WGS sequence"/>
</dbReference>